<protein>
    <submittedName>
        <fullName evidence="3">Conserved domain protein</fullName>
    </submittedName>
</protein>
<name>B7HU89_BACC7</name>
<dbReference type="HOGENOM" id="CLU_066192_44_6_9"/>
<dbReference type="PROSITE" id="PS50943">
    <property type="entry name" value="HTH_CROC1"/>
    <property type="match status" value="1"/>
</dbReference>
<dbReference type="KEGG" id="bcr:BCAH187_A0631"/>
<evidence type="ECO:0000259" key="2">
    <source>
        <dbReference type="PROSITE" id="PS50943"/>
    </source>
</evidence>
<dbReference type="InterPro" id="IPR010982">
    <property type="entry name" value="Lambda_DNA-bd_dom_sf"/>
</dbReference>
<dbReference type="PANTHER" id="PTHR46558:SF4">
    <property type="entry name" value="DNA-BIDING PHAGE PROTEIN"/>
    <property type="match status" value="1"/>
</dbReference>
<dbReference type="Gene3D" id="1.10.260.40">
    <property type="entry name" value="lambda repressor-like DNA-binding domains"/>
    <property type="match status" value="1"/>
</dbReference>
<evidence type="ECO:0000313" key="3">
    <source>
        <dbReference type="EMBL" id="ACJ82326.1"/>
    </source>
</evidence>
<organism evidence="3 4">
    <name type="scientific">Bacillus cereus (strain AH187)</name>
    <dbReference type="NCBI Taxonomy" id="405534"/>
    <lineage>
        <taxon>Bacteria</taxon>
        <taxon>Bacillati</taxon>
        <taxon>Bacillota</taxon>
        <taxon>Bacilli</taxon>
        <taxon>Bacillales</taxon>
        <taxon>Bacillaceae</taxon>
        <taxon>Bacillus</taxon>
        <taxon>Bacillus cereus group</taxon>
    </lineage>
</organism>
<evidence type="ECO:0000256" key="1">
    <source>
        <dbReference type="ARBA" id="ARBA00023125"/>
    </source>
</evidence>
<dbReference type="AlphaFoldDB" id="B7HU89"/>
<dbReference type="SMART" id="SM00530">
    <property type="entry name" value="HTH_XRE"/>
    <property type="match status" value="1"/>
</dbReference>
<keyword evidence="1" id="KW-0238">DNA-binding</keyword>
<dbReference type="Proteomes" id="UP000002214">
    <property type="component" value="Chromosome"/>
</dbReference>
<dbReference type="EMBL" id="CP001177">
    <property type="protein sequence ID" value="ACJ82326.1"/>
    <property type="molecule type" value="Genomic_DNA"/>
</dbReference>
<accession>B7HU89</accession>
<dbReference type="GO" id="GO:0003677">
    <property type="term" value="F:DNA binding"/>
    <property type="evidence" value="ECO:0007669"/>
    <property type="project" value="UniProtKB-KW"/>
</dbReference>
<dbReference type="Pfam" id="PF01381">
    <property type="entry name" value="HTH_3"/>
    <property type="match status" value="1"/>
</dbReference>
<feature type="domain" description="HTH cro/C1-type" evidence="2">
    <location>
        <begin position="4"/>
        <end position="58"/>
    </location>
</feature>
<proteinExistence type="predicted"/>
<gene>
    <name evidence="3" type="ordered locus">BCAH187_A0631</name>
</gene>
<evidence type="ECO:0000313" key="4">
    <source>
        <dbReference type="Proteomes" id="UP000002214"/>
    </source>
</evidence>
<dbReference type="PANTHER" id="PTHR46558">
    <property type="entry name" value="TRACRIPTIONAL REGULATORY PROTEIN-RELATED-RELATED"/>
    <property type="match status" value="1"/>
</dbReference>
<dbReference type="InterPro" id="IPR001387">
    <property type="entry name" value="Cro/C1-type_HTH"/>
</dbReference>
<sequence length="73" mass="8168">MNQITKLRKQKAITQEELAVKVGITRAYLSNLENGKHKPSLDVALKISEVLGSSVEKIFKTKVRKTNSDNAEK</sequence>
<reference evidence="3 4" key="1">
    <citation type="submission" date="2008-10" db="EMBL/GenBank/DDBJ databases">
        <title>Genome sequence of Bacillus cereus AH187.</title>
        <authorList>
            <person name="Dodson R.J."/>
            <person name="Durkin A.S."/>
            <person name="Rosovitz M.J."/>
            <person name="Rasko D.A."/>
            <person name="Kolsto A.B."/>
            <person name="Okstad O.A."/>
            <person name="Ravel J."/>
            <person name="Sutton G."/>
        </authorList>
    </citation>
    <scope>NUCLEOTIDE SEQUENCE [LARGE SCALE GENOMIC DNA]</scope>
    <source>
        <strain evidence="3 4">AH187</strain>
    </source>
</reference>
<dbReference type="CDD" id="cd00093">
    <property type="entry name" value="HTH_XRE"/>
    <property type="match status" value="1"/>
</dbReference>
<dbReference type="SUPFAM" id="SSF47413">
    <property type="entry name" value="lambda repressor-like DNA-binding domains"/>
    <property type="match status" value="1"/>
</dbReference>